<feature type="transmembrane region" description="Helical" evidence="10">
    <location>
        <begin position="141"/>
        <end position="162"/>
    </location>
</feature>
<keyword evidence="5" id="KW-0406">Ion transport</keyword>
<name>A0AAN0NIP0_9RHOB</name>
<dbReference type="AlphaFoldDB" id="A0AAN0NIP0"/>
<evidence type="ECO:0000256" key="9">
    <source>
        <dbReference type="ARBA" id="ARBA00023303"/>
    </source>
</evidence>
<dbReference type="Pfam" id="PF00497">
    <property type="entry name" value="SBP_bac_3"/>
    <property type="match status" value="1"/>
</dbReference>
<accession>A0AAN0NIP0</accession>
<protein>
    <submittedName>
        <fullName evidence="14">Transporter substrate-binding domain-containing protein</fullName>
    </submittedName>
</protein>
<evidence type="ECO:0000256" key="11">
    <source>
        <dbReference type="SAM" id="SignalP"/>
    </source>
</evidence>
<keyword evidence="2" id="KW-0813">Transport</keyword>
<feature type="signal peptide" evidence="11">
    <location>
        <begin position="1"/>
        <end position="23"/>
    </location>
</feature>
<dbReference type="Pfam" id="PF00060">
    <property type="entry name" value="Lig_chan"/>
    <property type="match status" value="1"/>
</dbReference>
<reference evidence="14 15" key="2">
    <citation type="submission" date="2024-08" db="EMBL/GenBank/DDBJ databases">
        <title>Phylogenomic analyses of a clade within the roseobacter group suggest taxonomic reassignments of species of the genera Aestuariivita, Citreicella, Loktanella, Nautella, Pelagibaca, Ruegeria, Thalassobius, Thiobacimonas and Tropicibacter, and the proposal o.</title>
        <authorList>
            <person name="Jeon C.O."/>
        </authorList>
    </citation>
    <scope>NUCLEOTIDE SEQUENCE [LARGE SCALE GENOMIC DNA]</scope>
    <source>
        <strain evidence="14 15">SS1-5</strain>
    </source>
</reference>
<dbReference type="Gene3D" id="3.40.190.10">
    <property type="entry name" value="Periplasmic binding protein-like II"/>
    <property type="match status" value="2"/>
</dbReference>
<dbReference type="InterPro" id="IPR015683">
    <property type="entry name" value="Ionotropic_Glu_rcpt"/>
</dbReference>
<feature type="domain" description="Ionotropic glutamate receptor C-terminal" evidence="13">
    <location>
        <begin position="32"/>
        <end position="358"/>
    </location>
</feature>
<evidence type="ECO:0000256" key="6">
    <source>
        <dbReference type="ARBA" id="ARBA00023136"/>
    </source>
</evidence>
<keyword evidence="11" id="KW-0732">Signal</keyword>
<keyword evidence="15" id="KW-1185">Reference proteome</keyword>
<dbReference type="KEGG" id="yrh:AABB31_21080"/>
<evidence type="ECO:0000259" key="13">
    <source>
        <dbReference type="SMART" id="SM00079"/>
    </source>
</evidence>
<gene>
    <name evidence="14" type="ORF">AABB31_21080</name>
</gene>
<dbReference type="Gene3D" id="1.10.287.70">
    <property type="match status" value="1"/>
</dbReference>
<dbReference type="GO" id="GO:0016020">
    <property type="term" value="C:membrane"/>
    <property type="evidence" value="ECO:0007669"/>
    <property type="project" value="UniProtKB-SubCell"/>
</dbReference>
<proteinExistence type="predicted"/>
<keyword evidence="4 10" id="KW-1133">Transmembrane helix</keyword>
<feature type="domain" description="Solute-binding protein family 3/N-terminal" evidence="12">
    <location>
        <begin position="32"/>
        <end position="359"/>
    </location>
</feature>
<evidence type="ECO:0000256" key="7">
    <source>
        <dbReference type="ARBA" id="ARBA00023170"/>
    </source>
</evidence>
<keyword evidence="8" id="KW-0325">Glycoprotein</keyword>
<dbReference type="SUPFAM" id="SSF81324">
    <property type="entry name" value="Voltage-gated potassium channels"/>
    <property type="match status" value="1"/>
</dbReference>
<evidence type="ECO:0000259" key="12">
    <source>
        <dbReference type="SMART" id="SM00062"/>
    </source>
</evidence>
<dbReference type="SUPFAM" id="SSF53850">
    <property type="entry name" value="Periplasmic binding protein-like II"/>
    <property type="match status" value="1"/>
</dbReference>
<dbReference type="InterPro" id="IPR001320">
    <property type="entry name" value="Iontro_rcpt_C"/>
</dbReference>
<comment type="subcellular location">
    <subcellularLocation>
        <location evidence="1">Membrane</location>
        <topology evidence="1">Multi-pass membrane protein</topology>
    </subcellularLocation>
</comment>
<dbReference type="RefSeq" id="WP_342076707.1">
    <property type="nucleotide sequence ID" value="NZ_CP151767.2"/>
</dbReference>
<keyword evidence="7" id="KW-0675">Receptor</keyword>
<reference evidence="15" key="1">
    <citation type="submission" date="2024-04" db="EMBL/GenBank/DDBJ databases">
        <title>Phylogenomic analyses of a clade within the roseobacter group suggest taxonomic reassignments of species of the genera Aestuariivita, Citreicella, Loktanella, Nautella, Pelagibaca, Ruegeria, Thalassobius, Thiobacimonas and Tropicibacter, and the proposal o.</title>
        <authorList>
            <person name="Jeon C.O."/>
        </authorList>
    </citation>
    <scope>NUCLEOTIDE SEQUENCE [LARGE SCALE GENOMIC DNA]</scope>
    <source>
        <strain evidence="15">SS1-5</strain>
    </source>
</reference>
<dbReference type="PANTHER" id="PTHR18966">
    <property type="entry name" value="IONOTROPIC GLUTAMATE RECEPTOR"/>
    <property type="match status" value="1"/>
</dbReference>
<evidence type="ECO:0000256" key="3">
    <source>
        <dbReference type="ARBA" id="ARBA00022692"/>
    </source>
</evidence>
<dbReference type="InterPro" id="IPR001638">
    <property type="entry name" value="Solute-binding_3/MltF_N"/>
</dbReference>
<dbReference type="Proteomes" id="UP001470809">
    <property type="component" value="Chromosome"/>
</dbReference>
<evidence type="ECO:0000256" key="1">
    <source>
        <dbReference type="ARBA" id="ARBA00004141"/>
    </source>
</evidence>
<evidence type="ECO:0000256" key="4">
    <source>
        <dbReference type="ARBA" id="ARBA00022989"/>
    </source>
</evidence>
<evidence type="ECO:0000256" key="5">
    <source>
        <dbReference type="ARBA" id="ARBA00023065"/>
    </source>
</evidence>
<evidence type="ECO:0000256" key="8">
    <source>
        <dbReference type="ARBA" id="ARBA00023180"/>
    </source>
</evidence>
<keyword evidence="6 10" id="KW-0472">Membrane</keyword>
<evidence type="ECO:0000313" key="15">
    <source>
        <dbReference type="Proteomes" id="UP001470809"/>
    </source>
</evidence>
<evidence type="ECO:0000256" key="10">
    <source>
        <dbReference type="SAM" id="Phobius"/>
    </source>
</evidence>
<evidence type="ECO:0000313" key="14">
    <source>
        <dbReference type="EMBL" id="WZU67396.1"/>
    </source>
</evidence>
<keyword evidence="9" id="KW-0407">Ion channel</keyword>
<organism evidence="14 15">
    <name type="scientific">Yoonia rhodophyticola</name>
    <dbReference type="NCBI Taxonomy" id="3137370"/>
    <lineage>
        <taxon>Bacteria</taxon>
        <taxon>Pseudomonadati</taxon>
        <taxon>Pseudomonadota</taxon>
        <taxon>Alphaproteobacteria</taxon>
        <taxon>Rhodobacterales</taxon>
        <taxon>Paracoccaceae</taxon>
        <taxon>Yoonia</taxon>
    </lineage>
</organism>
<feature type="chain" id="PRO_5042946865" evidence="11">
    <location>
        <begin position="24"/>
        <end position="363"/>
    </location>
</feature>
<keyword evidence="3 10" id="KW-0812">Transmembrane</keyword>
<dbReference type="EMBL" id="CP151767">
    <property type="protein sequence ID" value="WZU67396.1"/>
    <property type="molecule type" value="Genomic_DNA"/>
</dbReference>
<dbReference type="SMART" id="SM00062">
    <property type="entry name" value="PBPb"/>
    <property type="match status" value="1"/>
</dbReference>
<feature type="transmembrane region" description="Helical" evidence="10">
    <location>
        <begin position="206"/>
        <end position="232"/>
    </location>
</feature>
<dbReference type="SMART" id="SM00079">
    <property type="entry name" value="PBPe"/>
    <property type="match status" value="1"/>
</dbReference>
<sequence>MFRSLLLAIMLWCGLSLGGPVLAQEPEGIDRELTVATVTRAPFSMVEDGKDVGFSIALWEKLASEINLSYRFVRYETFSEMIAAVENGDADAAIANISITEDRETRMDFTQPIFETGLQIMLRGEGNGTLSLIKSILSPRLLLAVLFFLAVTLGIGMLMWYFERRKQDMFGKTARDAAFPAFWWALNVIISSAHEEETPKSPMGRVFGTIMLICSLFLISFFTANITAALTLNAISEDVSNISDLDGRRVGTTAGSTTSSYLDLRGIQHRQYDTLDALLQAFETDSIDAVVFDGPILAYYLRTTQPEDVRLIERFFRREGYGIALPTGSVLREPLDRALLNARENGAYDELRAAWFGAAYSND</sequence>
<dbReference type="GO" id="GO:0015276">
    <property type="term" value="F:ligand-gated monoatomic ion channel activity"/>
    <property type="evidence" value="ECO:0007669"/>
    <property type="project" value="InterPro"/>
</dbReference>
<evidence type="ECO:0000256" key="2">
    <source>
        <dbReference type="ARBA" id="ARBA00022448"/>
    </source>
</evidence>